<feature type="compositionally biased region" description="Basic and acidic residues" evidence="1">
    <location>
        <begin position="88"/>
        <end position="98"/>
    </location>
</feature>
<dbReference type="Gene3D" id="3.40.109.10">
    <property type="entry name" value="NADH Oxidase"/>
    <property type="match status" value="2"/>
</dbReference>
<feature type="region of interest" description="Disordered" evidence="1">
    <location>
        <begin position="271"/>
        <end position="326"/>
    </location>
</feature>
<organism evidence="2 3">
    <name type="scientific">Streptomyces griseosporeus</name>
    <dbReference type="NCBI Taxonomy" id="1910"/>
    <lineage>
        <taxon>Bacteria</taxon>
        <taxon>Bacillati</taxon>
        <taxon>Actinomycetota</taxon>
        <taxon>Actinomycetes</taxon>
        <taxon>Kitasatosporales</taxon>
        <taxon>Streptomycetaceae</taxon>
        <taxon>Streptomyces</taxon>
    </lineage>
</organism>
<dbReference type="PANTHER" id="PTHR43745:SF2">
    <property type="entry name" value="NITROREDUCTASE MJ1384-RELATED"/>
    <property type="match status" value="1"/>
</dbReference>
<sequence>MTMTTDEAYTYTTGLRLDPRSANPDGWRVDWADGPWPVKVYSGARRLPLRPDGPPPLAALHRLLHGGFAVSRIRTDPSGGIAATPADPRPHHGPEVQLRRPVPSGGAMYPTEVYAALTATGQVCHYDPYRHELTVLAGGDAAARLRAALHLPTEAAPAAVLVLTSRFWKNFYKYGDFATRLGLVDAGVALGRAARLARAEWEHAEVRTVFDDEAVHACLGLDGEEENAWAAVTLGPYLPYRADTGGPDAPPRPALLERSRTVRRSDRFTAFQRAAREDTSTAAPARPPEDAVPATAPGPVPGDAGPAAAPGPVHEDAVSAAAPRPVPGDAVPVGPVPLPAPRALDLLAAETAARRFSRGRLFTGAEADGEALAGVLGQAAEALRALAGAGADGPAGWAARTRLYCAVHRVRGVPPGWYRYAHELGALLPVGEGTGPGSARRVQEALFAASFNAELAAFTVHPVTPADWRPAGGPRAYRAQQLAVGAAIEAVTLAAAAEGLSGHAVLGFDVTRIDTAYGLDGGADTDGGTQAQICVGAVRPDPNWEIAVMPR</sequence>
<dbReference type="SUPFAM" id="SSF55469">
    <property type="entry name" value="FMN-dependent nitroreductase-like"/>
    <property type="match status" value="2"/>
</dbReference>
<gene>
    <name evidence="2" type="ORF">AB0470_16740</name>
</gene>
<feature type="compositionally biased region" description="Low complexity" evidence="1">
    <location>
        <begin position="291"/>
        <end position="312"/>
    </location>
</feature>
<evidence type="ECO:0000256" key="1">
    <source>
        <dbReference type="SAM" id="MobiDB-lite"/>
    </source>
</evidence>
<protein>
    <recommendedName>
        <fullName evidence="4">Nitroreductase</fullName>
    </recommendedName>
</protein>
<dbReference type="Proteomes" id="UP001553148">
    <property type="component" value="Unassembled WGS sequence"/>
</dbReference>
<name>A0ABV3KPD5_STRGS</name>
<dbReference type="EMBL" id="JBFAUJ010000006">
    <property type="protein sequence ID" value="MEV8461183.1"/>
    <property type="molecule type" value="Genomic_DNA"/>
</dbReference>
<comment type="caution">
    <text evidence="2">The sequence shown here is derived from an EMBL/GenBank/DDBJ whole genome shotgun (WGS) entry which is preliminary data.</text>
</comment>
<evidence type="ECO:0008006" key="4">
    <source>
        <dbReference type="Google" id="ProtNLM"/>
    </source>
</evidence>
<reference evidence="2 3" key="1">
    <citation type="submission" date="2024-06" db="EMBL/GenBank/DDBJ databases">
        <title>The Natural Products Discovery Center: Release of the First 8490 Sequenced Strains for Exploring Actinobacteria Biosynthetic Diversity.</title>
        <authorList>
            <person name="Kalkreuter E."/>
            <person name="Kautsar S.A."/>
            <person name="Yang D."/>
            <person name="Bader C.D."/>
            <person name="Teijaro C.N."/>
            <person name="Fluegel L."/>
            <person name="Davis C.M."/>
            <person name="Simpson J.R."/>
            <person name="Lauterbach L."/>
            <person name="Steele A.D."/>
            <person name="Gui C."/>
            <person name="Meng S."/>
            <person name="Li G."/>
            <person name="Viehrig K."/>
            <person name="Ye F."/>
            <person name="Su P."/>
            <person name="Kiefer A.F."/>
            <person name="Nichols A."/>
            <person name="Cepeda A.J."/>
            <person name="Yan W."/>
            <person name="Fan B."/>
            <person name="Jiang Y."/>
            <person name="Adhikari A."/>
            <person name="Zheng C.-J."/>
            <person name="Schuster L."/>
            <person name="Cowan T.M."/>
            <person name="Smanski M.J."/>
            <person name="Chevrette M.G."/>
            <person name="De Carvalho L.P.S."/>
            <person name="Shen B."/>
        </authorList>
    </citation>
    <scope>NUCLEOTIDE SEQUENCE [LARGE SCALE GENOMIC DNA]</scope>
    <source>
        <strain evidence="2 3">NPDC052360</strain>
    </source>
</reference>
<evidence type="ECO:0000313" key="3">
    <source>
        <dbReference type="Proteomes" id="UP001553148"/>
    </source>
</evidence>
<accession>A0ABV3KPD5</accession>
<dbReference type="PANTHER" id="PTHR43745">
    <property type="entry name" value="NITROREDUCTASE MJ1384-RELATED"/>
    <property type="match status" value="1"/>
</dbReference>
<dbReference type="RefSeq" id="WP_366504501.1">
    <property type="nucleotide sequence ID" value="NZ_JBFAUJ010000006.1"/>
</dbReference>
<dbReference type="InterPro" id="IPR052544">
    <property type="entry name" value="Bacteriocin_Proc_Enz"/>
</dbReference>
<dbReference type="InterPro" id="IPR000415">
    <property type="entry name" value="Nitroreductase-like"/>
</dbReference>
<dbReference type="CDD" id="cd02142">
    <property type="entry name" value="McbC_SagB-like_oxidoreductase"/>
    <property type="match status" value="1"/>
</dbReference>
<keyword evidence="3" id="KW-1185">Reference proteome</keyword>
<feature type="region of interest" description="Disordered" evidence="1">
    <location>
        <begin position="77"/>
        <end position="102"/>
    </location>
</feature>
<proteinExistence type="predicted"/>
<evidence type="ECO:0000313" key="2">
    <source>
        <dbReference type="EMBL" id="MEV8461183.1"/>
    </source>
</evidence>